<reference evidence="1 2" key="1">
    <citation type="journal article" date="2016" name="Nat. Commun.">
        <title>Thousands of microbial genomes shed light on interconnected biogeochemical processes in an aquifer system.</title>
        <authorList>
            <person name="Anantharaman K."/>
            <person name="Brown C.T."/>
            <person name="Hug L.A."/>
            <person name="Sharon I."/>
            <person name="Castelle C.J."/>
            <person name="Probst A.J."/>
            <person name="Thomas B.C."/>
            <person name="Singh A."/>
            <person name="Wilkins M.J."/>
            <person name="Karaoz U."/>
            <person name="Brodie E.L."/>
            <person name="Williams K.H."/>
            <person name="Hubbard S.S."/>
            <person name="Banfield J.F."/>
        </authorList>
    </citation>
    <scope>NUCLEOTIDE SEQUENCE [LARGE SCALE GENOMIC DNA]</scope>
</reference>
<comment type="caution">
    <text evidence="1">The sequence shown here is derived from an EMBL/GenBank/DDBJ whole genome shotgun (WGS) entry which is preliminary data.</text>
</comment>
<dbReference type="AlphaFoldDB" id="A0A1F5Z8L0"/>
<proteinExistence type="predicted"/>
<sequence>MKSSLFVGTLFVLLVVMVTAASTYFIFGDFCKIQVKSESSLLKVQIADARKTSRFISQFISCPNFLYSAFLQLTNKPYINQIDITLTDEDVGSIGKGRMFYDLNKNKLLGYATGTNKPHTLQVFLTFGREYLLKSLDIERTILFGIQAAIDTHVRGSQAVEDLFSLKNRKNNAVYETGVLKYEIYE</sequence>
<protein>
    <submittedName>
        <fullName evidence="1">Uncharacterized protein</fullName>
    </submittedName>
</protein>
<evidence type="ECO:0000313" key="1">
    <source>
        <dbReference type="EMBL" id="OGG08654.1"/>
    </source>
</evidence>
<accession>A0A1F5Z8L0</accession>
<dbReference type="Proteomes" id="UP000176854">
    <property type="component" value="Unassembled WGS sequence"/>
</dbReference>
<organism evidence="1 2">
    <name type="scientific">Candidatus Gottesmanbacteria bacterium RBG_16_43_7</name>
    <dbReference type="NCBI Taxonomy" id="1798373"/>
    <lineage>
        <taxon>Bacteria</taxon>
        <taxon>Candidatus Gottesmaniibacteriota</taxon>
    </lineage>
</organism>
<evidence type="ECO:0000313" key="2">
    <source>
        <dbReference type="Proteomes" id="UP000176854"/>
    </source>
</evidence>
<dbReference type="EMBL" id="MFJC01000055">
    <property type="protein sequence ID" value="OGG08654.1"/>
    <property type="molecule type" value="Genomic_DNA"/>
</dbReference>
<name>A0A1F5Z8L0_9BACT</name>
<gene>
    <name evidence="1" type="ORF">A2154_05000</name>
</gene>